<dbReference type="FunFam" id="3.40.50.800:FF:000012">
    <property type="entry name" value="Histidine--tRNA ligase, cytoplasmic"/>
    <property type="match status" value="1"/>
</dbReference>
<evidence type="ECO:0000256" key="11">
    <source>
        <dbReference type="SAM" id="MobiDB-lite"/>
    </source>
</evidence>
<dbReference type="InterPro" id="IPR008266">
    <property type="entry name" value="Tyr_kinase_AS"/>
</dbReference>
<dbReference type="FunFam" id="3.30.200.20:FF:000304">
    <property type="entry name" value="eIF-2-alpha kinase GCN2"/>
    <property type="match status" value="1"/>
</dbReference>
<dbReference type="SUPFAM" id="SSF54495">
    <property type="entry name" value="UBC-like"/>
    <property type="match status" value="1"/>
</dbReference>
<dbReference type="PANTHER" id="PTHR11476:SF10">
    <property type="entry name" value="NON-SPECIFIC SERINE_THREONINE PROTEIN KINASE"/>
    <property type="match status" value="1"/>
</dbReference>
<name>A0A8K0HNF7_9ROSA</name>
<dbReference type="InterPro" id="IPR036621">
    <property type="entry name" value="Anticodon-bd_dom_sf"/>
</dbReference>
<accession>A0A8K0HNF7</accession>
<evidence type="ECO:0000256" key="6">
    <source>
        <dbReference type="ARBA" id="ARBA00022840"/>
    </source>
</evidence>
<evidence type="ECO:0000256" key="8">
    <source>
        <dbReference type="ARBA" id="ARBA00047899"/>
    </source>
</evidence>
<dbReference type="Pfam" id="PF13393">
    <property type="entry name" value="tRNA-synt_His"/>
    <property type="match status" value="1"/>
</dbReference>
<dbReference type="GO" id="GO:0033554">
    <property type="term" value="P:cellular response to stress"/>
    <property type="evidence" value="ECO:0007669"/>
    <property type="project" value="UniProtKB-ARBA"/>
</dbReference>
<keyword evidence="5" id="KW-0418">Kinase</keyword>
<sequence length="1244" mass="140070">MGHSSKKKRGGGSGRRGKGRAPLKDHAAHVRGDDNELLSEEITALCAIFQEDCKIVSGPPPQIFIKLRPYSKDMGFEDLDVTAQLLVRCLPGYPYKCPKLQITPEKGLSKTDADKLLSLLHEQANSNAREGRVMIFNLVEAAQEFLSEIVPVGQSHEPVLCSSMDSNSQSLRQDVGISSNKREPFVYGFIDLFSSSGESWNWGFGMDGNSGMNSSVPPYTVDGSKLRNEVQEKNLEKHVKPLMLKDTKQGSLLSSTAKLRTLEEESEEGNKSLSSTDSSKSSLEKLLGNGDKCEKKDFLFEENTTDDDREFGSECSESQSSTSLASDQISQTTEKDLIMVHLLRLACTSKGPLTDALQQVATELYNLGIISEWAHDLASKPMTVFNKTFNHAFQQHMVSSKVSQFWKPASDFGGPSTSLPSSRYLNDFEELQSLGHGGFGHVVLCKNKLDGRHYAVKKILLRDKSLPLNDRILREVATLSRLQHQHVVRYYQAWFETGTADSYVDVTWGSMTAASSTFSLIGTSSADALGPENKLESTYLYIQMEYCPRTLRQVFDMYSHFDKELAWHLFRQIVEGLAHIHGQGIIHRDLTPNNIFFDARNDIKIGDFGLAKFLKLEQLDQDQSFPADTTGLSVDRTGQVGTYFYTAPEIEQGWPKIDEKADMYSLGIVFFELWHPFGTSMERHIVLSDLKQKGELPSSWVAEFPEQASLLRRLMSPSPSDRPSATELLQNAFPPRVESELLDSILRTMQTSEDSSIYNKVVNAIFNEEMLNIKDQHHHAGKLRLAGGDTSAVQYADLNTEIRDYVVEITRKVFRKHCARHLEVIPLHLLDDCPVFNRNTVKLLNHGGDILELCHELRLPFVSWVISNQKSSFKRYEISCVYRRAIGHSPPNRYLQGDFDIIGGTSPLTEAEVIKVTMDIVTRFFQSDSCDIHLNHGDLLDAIWSWTGVKAEHRQKVAELLSMMVSLRPQSSERKSKWGVIRRQLLQEFNLPEAVVNRLQTVGLRFCGSGDQALPRLRGALPADKPTRKALDELSELLSYLRVWSIERHVYIDALMPPTEVYHRDLFFQVYLIKENTSGSLVEGALLAVGGRYDYLLHQMWGQEYKSYPPGAVGTSLGLETLILNSPVDLKPVRNEASTSILVCSRGGGGLLEERMELVAALWENNIRAEFVPNPDPSLTEQYEYANEHDIKCLVIMTDGSVKVRHLDLKKEKEVPREDVVRFLLEAMAIQFRNPNIWNLNLSS</sequence>
<dbReference type="PROSITE" id="PS50011">
    <property type="entry name" value="PROTEIN_KINASE_DOM"/>
    <property type="match status" value="1"/>
</dbReference>
<evidence type="ECO:0000256" key="10">
    <source>
        <dbReference type="PROSITE-ProRule" id="PRU10141"/>
    </source>
</evidence>
<dbReference type="GO" id="GO:0010468">
    <property type="term" value="P:regulation of gene expression"/>
    <property type="evidence" value="ECO:0007669"/>
    <property type="project" value="UniProtKB-ARBA"/>
</dbReference>
<feature type="binding site" evidence="10">
    <location>
        <position position="458"/>
    </location>
    <ligand>
        <name>ATP</name>
        <dbReference type="ChEBI" id="CHEBI:30616"/>
    </ligand>
</feature>
<dbReference type="GO" id="GO:0005739">
    <property type="term" value="C:mitochondrion"/>
    <property type="evidence" value="ECO:0007669"/>
    <property type="project" value="TreeGrafter"/>
</dbReference>
<comment type="catalytic activity">
    <reaction evidence="8">
        <text>L-threonyl-[protein] + ATP = O-phospho-L-threonyl-[protein] + ADP + H(+)</text>
        <dbReference type="Rhea" id="RHEA:46608"/>
        <dbReference type="Rhea" id="RHEA-COMP:11060"/>
        <dbReference type="Rhea" id="RHEA-COMP:11605"/>
        <dbReference type="ChEBI" id="CHEBI:15378"/>
        <dbReference type="ChEBI" id="CHEBI:30013"/>
        <dbReference type="ChEBI" id="CHEBI:30616"/>
        <dbReference type="ChEBI" id="CHEBI:61977"/>
        <dbReference type="ChEBI" id="CHEBI:456216"/>
        <dbReference type="EC" id="2.7.11.1"/>
    </reaction>
</comment>
<dbReference type="AlphaFoldDB" id="A0A8K0HNF7"/>
<organism evidence="14 15">
    <name type="scientific">Rhamnella rubrinervis</name>
    <dbReference type="NCBI Taxonomy" id="2594499"/>
    <lineage>
        <taxon>Eukaryota</taxon>
        <taxon>Viridiplantae</taxon>
        <taxon>Streptophyta</taxon>
        <taxon>Embryophyta</taxon>
        <taxon>Tracheophyta</taxon>
        <taxon>Spermatophyta</taxon>
        <taxon>Magnoliopsida</taxon>
        <taxon>eudicotyledons</taxon>
        <taxon>Gunneridae</taxon>
        <taxon>Pentapetalae</taxon>
        <taxon>rosids</taxon>
        <taxon>fabids</taxon>
        <taxon>Rosales</taxon>
        <taxon>Rhamnaceae</taxon>
        <taxon>rhamnoid group</taxon>
        <taxon>Rhamneae</taxon>
        <taxon>Rhamnella</taxon>
    </lineage>
</organism>
<dbReference type="Pfam" id="PF05773">
    <property type="entry name" value="RWD"/>
    <property type="match status" value="1"/>
</dbReference>
<dbReference type="InterPro" id="IPR006575">
    <property type="entry name" value="RWD_dom"/>
</dbReference>
<feature type="compositionally biased region" description="Low complexity" evidence="11">
    <location>
        <begin position="271"/>
        <end position="285"/>
    </location>
</feature>
<evidence type="ECO:0000256" key="1">
    <source>
        <dbReference type="ARBA" id="ARBA00012513"/>
    </source>
</evidence>
<dbReference type="SUPFAM" id="SSF52954">
    <property type="entry name" value="Class II aaRS ABD-related"/>
    <property type="match status" value="1"/>
</dbReference>
<dbReference type="FunFam" id="3.10.110.10:FF:000050">
    <property type="entry name" value="eIF-2-alpha kinase GCN2"/>
    <property type="match status" value="1"/>
</dbReference>
<dbReference type="PROSITE" id="PS50908">
    <property type="entry name" value="RWD"/>
    <property type="match status" value="1"/>
</dbReference>
<feature type="region of interest" description="Disordered" evidence="11">
    <location>
        <begin position="305"/>
        <end position="328"/>
    </location>
</feature>
<dbReference type="InterPro" id="IPR024435">
    <property type="entry name" value="HisRS-related_dom"/>
</dbReference>
<keyword evidence="4 10" id="KW-0547">Nucleotide-binding</keyword>
<dbReference type="InterPro" id="IPR017441">
    <property type="entry name" value="Protein_kinase_ATP_BS"/>
</dbReference>
<feature type="compositionally biased region" description="Basic residues" evidence="11">
    <location>
        <begin position="1"/>
        <end position="21"/>
    </location>
</feature>
<evidence type="ECO:0000259" key="12">
    <source>
        <dbReference type="PROSITE" id="PS50011"/>
    </source>
</evidence>
<dbReference type="InterPro" id="IPR016135">
    <property type="entry name" value="UBQ-conjugating_enzyme/RWD"/>
</dbReference>
<evidence type="ECO:0000256" key="4">
    <source>
        <dbReference type="ARBA" id="ARBA00022741"/>
    </source>
</evidence>
<feature type="domain" description="RWD" evidence="13">
    <location>
        <begin position="40"/>
        <end position="149"/>
    </location>
</feature>
<evidence type="ECO:0000256" key="3">
    <source>
        <dbReference type="ARBA" id="ARBA00022679"/>
    </source>
</evidence>
<keyword evidence="3" id="KW-0808">Transferase</keyword>
<comment type="caution">
    <text evidence="14">The sequence shown here is derived from an EMBL/GenBank/DDBJ whole genome shotgun (WGS) entry which is preliminary data.</text>
</comment>
<dbReference type="GO" id="GO:0006427">
    <property type="term" value="P:histidyl-tRNA aminoacylation"/>
    <property type="evidence" value="ECO:0007669"/>
    <property type="project" value="TreeGrafter"/>
</dbReference>
<dbReference type="PROSITE" id="PS00107">
    <property type="entry name" value="PROTEIN_KINASE_ATP"/>
    <property type="match status" value="1"/>
</dbReference>
<feature type="compositionally biased region" description="Low complexity" evidence="11">
    <location>
        <begin position="313"/>
        <end position="328"/>
    </location>
</feature>
<evidence type="ECO:0000256" key="7">
    <source>
        <dbReference type="ARBA" id="ARBA00022917"/>
    </source>
</evidence>
<evidence type="ECO:0000259" key="13">
    <source>
        <dbReference type="PROSITE" id="PS50908"/>
    </source>
</evidence>
<dbReference type="OrthoDB" id="341578at2759"/>
<dbReference type="SUPFAM" id="SSF55681">
    <property type="entry name" value="Class II aaRS and biotin synthetases"/>
    <property type="match status" value="1"/>
</dbReference>
<proteinExistence type="predicted"/>
<dbReference type="GO" id="GO:0009893">
    <property type="term" value="P:positive regulation of metabolic process"/>
    <property type="evidence" value="ECO:0007669"/>
    <property type="project" value="UniProtKB-ARBA"/>
</dbReference>
<dbReference type="Gene3D" id="3.10.110.10">
    <property type="entry name" value="Ubiquitin Conjugating Enzyme"/>
    <property type="match status" value="1"/>
</dbReference>
<dbReference type="InterPro" id="IPR045864">
    <property type="entry name" value="aa-tRNA-synth_II/BPL/LPL"/>
</dbReference>
<dbReference type="FunFam" id="3.30.930.10:FF:000068">
    <property type="entry name" value="eIF-2-alpha kinase GCN2"/>
    <property type="match status" value="1"/>
</dbReference>
<comment type="catalytic activity">
    <reaction evidence="9">
        <text>L-seryl-[protein] + ATP = O-phospho-L-seryl-[protein] + ADP + H(+)</text>
        <dbReference type="Rhea" id="RHEA:17989"/>
        <dbReference type="Rhea" id="RHEA-COMP:9863"/>
        <dbReference type="Rhea" id="RHEA-COMP:11604"/>
        <dbReference type="ChEBI" id="CHEBI:15378"/>
        <dbReference type="ChEBI" id="CHEBI:29999"/>
        <dbReference type="ChEBI" id="CHEBI:30616"/>
        <dbReference type="ChEBI" id="CHEBI:83421"/>
        <dbReference type="ChEBI" id="CHEBI:456216"/>
        <dbReference type="EC" id="2.7.11.1"/>
    </reaction>
</comment>
<dbReference type="FunFam" id="1.10.510.10:FF:000539">
    <property type="entry name" value="eIF-2-alpha kinase GCN2"/>
    <property type="match status" value="1"/>
</dbReference>
<dbReference type="Gene3D" id="3.40.50.800">
    <property type="entry name" value="Anticodon-binding domain"/>
    <property type="match status" value="1"/>
</dbReference>
<evidence type="ECO:0000313" key="14">
    <source>
        <dbReference type="EMBL" id="KAF3455726.1"/>
    </source>
</evidence>
<dbReference type="InterPro" id="IPR011009">
    <property type="entry name" value="Kinase-like_dom_sf"/>
</dbReference>
<dbReference type="SUPFAM" id="SSF56112">
    <property type="entry name" value="Protein kinase-like (PK-like)"/>
    <property type="match status" value="1"/>
</dbReference>
<dbReference type="Gene3D" id="3.30.200.20">
    <property type="entry name" value="Phosphorylase Kinase, domain 1"/>
    <property type="match status" value="1"/>
</dbReference>
<dbReference type="GO" id="GO:0032543">
    <property type="term" value="P:mitochondrial translation"/>
    <property type="evidence" value="ECO:0007669"/>
    <property type="project" value="TreeGrafter"/>
</dbReference>
<dbReference type="GO" id="GO:0005829">
    <property type="term" value="C:cytosol"/>
    <property type="evidence" value="ECO:0007669"/>
    <property type="project" value="TreeGrafter"/>
</dbReference>
<dbReference type="GO" id="GO:0005524">
    <property type="term" value="F:ATP binding"/>
    <property type="evidence" value="ECO:0007669"/>
    <property type="project" value="UniProtKB-UniRule"/>
</dbReference>
<dbReference type="CDD" id="cd23818">
    <property type="entry name" value="RWD_RNF25"/>
    <property type="match status" value="1"/>
</dbReference>
<dbReference type="Proteomes" id="UP000796880">
    <property type="component" value="Unassembled WGS sequence"/>
</dbReference>
<feature type="domain" description="Protein kinase" evidence="12">
    <location>
        <begin position="428"/>
        <end position="734"/>
    </location>
</feature>
<keyword evidence="6 10" id="KW-0067">ATP-binding</keyword>
<dbReference type="GO" id="GO:0004821">
    <property type="term" value="F:histidine-tRNA ligase activity"/>
    <property type="evidence" value="ECO:0007669"/>
    <property type="project" value="TreeGrafter"/>
</dbReference>
<dbReference type="EC" id="2.7.11.1" evidence="1"/>
<dbReference type="GO" id="GO:0051246">
    <property type="term" value="P:regulation of protein metabolic process"/>
    <property type="evidence" value="ECO:0007669"/>
    <property type="project" value="UniProtKB-ARBA"/>
</dbReference>
<gene>
    <name evidence="14" type="ORF">FNV43_RR00368</name>
</gene>
<dbReference type="SMART" id="SM00591">
    <property type="entry name" value="RWD"/>
    <property type="match status" value="1"/>
</dbReference>
<dbReference type="CDD" id="cd14046">
    <property type="entry name" value="STKc_EIF2AK4_GCN2_rpt2"/>
    <property type="match status" value="1"/>
</dbReference>
<dbReference type="Gene3D" id="1.10.510.10">
    <property type="entry name" value="Transferase(Phosphotransferase) domain 1"/>
    <property type="match status" value="1"/>
</dbReference>
<dbReference type="InterPro" id="IPR000719">
    <property type="entry name" value="Prot_kinase_dom"/>
</dbReference>
<dbReference type="Pfam" id="PF12745">
    <property type="entry name" value="HGTP_anticodon2"/>
    <property type="match status" value="1"/>
</dbReference>
<feature type="region of interest" description="Disordered" evidence="11">
    <location>
        <begin position="260"/>
        <end position="285"/>
    </location>
</feature>
<evidence type="ECO:0000256" key="2">
    <source>
        <dbReference type="ARBA" id="ARBA00022527"/>
    </source>
</evidence>
<dbReference type="GO" id="GO:0004674">
    <property type="term" value="F:protein serine/threonine kinase activity"/>
    <property type="evidence" value="ECO:0007669"/>
    <property type="project" value="UniProtKB-KW"/>
</dbReference>
<feature type="region of interest" description="Disordered" evidence="11">
    <location>
        <begin position="1"/>
        <end position="30"/>
    </location>
</feature>
<dbReference type="InterPro" id="IPR041715">
    <property type="entry name" value="HisRS-like_core"/>
</dbReference>
<dbReference type="EMBL" id="VOIH02000001">
    <property type="protein sequence ID" value="KAF3455726.1"/>
    <property type="molecule type" value="Genomic_DNA"/>
</dbReference>
<reference evidence="14" key="1">
    <citation type="submission" date="2020-03" db="EMBL/GenBank/DDBJ databases">
        <title>A high-quality chromosome-level genome assembly of a woody plant with both climbing and erect habits, Rhamnella rubrinervis.</title>
        <authorList>
            <person name="Lu Z."/>
            <person name="Yang Y."/>
            <person name="Zhu X."/>
            <person name="Sun Y."/>
        </authorList>
    </citation>
    <scope>NUCLEOTIDE SEQUENCE</scope>
    <source>
        <strain evidence="14">BYM</strain>
        <tissue evidence="14">Leaf</tissue>
    </source>
</reference>
<keyword evidence="15" id="KW-1185">Reference proteome</keyword>
<dbReference type="Gene3D" id="3.30.930.10">
    <property type="entry name" value="Bira Bifunctional Protein, Domain 2"/>
    <property type="match status" value="1"/>
</dbReference>
<evidence type="ECO:0000256" key="5">
    <source>
        <dbReference type="ARBA" id="ARBA00022777"/>
    </source>
</evidence>
<evidence type="ECO:0000313" key="15">
    <source>
        <dbReference type="Proteomes" id="UP000796880"/>
    </source>
</evidence>
<evidence type="ECO:0000256" key="9">
    <source>
        <dbReference type="ARBA" id="ARBA00048679"/>
    </source>
</evidence>
<protein>
    <recommendedName>
        <fullName evidence="1">non-specific serine/threonine protein kinase</fullName>
        <ecNumber evidence="1">2.7.11.1</ecNumber>
    </recommendedName>
</protein>
<dbReference type="PANTHER" id="PTHR11476">
    <property type="entry name" value="HISTIDYL-TRNA SYNTHETASE"/>
    <property type="match status" value="1"/>
</dbReference>
<dbReference type="GO" id="GO:0003723">
    <property type="term" value="F:RNA binding"/>
    <property type="evidence" value="ECO:0007669"/>
    <property type="project" value="TreeGrafter"/>
</dbReference>
<dbReference type="Pfam" id="PF00069">
    <property type="entry name" value="Pkinase"/>
    <property type="match status" value="1"/>
</dbReference>
<keyword evidence="7" id="KW-0648">Protein biosynthesis</keyword>
<keyword evidence="2" id="KW-0723">Serine/threonine-protein kinase</keyword>
<dbReference type="PROSITE" id="PS00109">
    <property type="entry name" value="PROTEIN_KINASE_TYR"/>
    <property type="match status" value="1"/>
</dbReference>